<evidence type="ECO:0000313" key="1">
    <source>
        <dbReference type="EMBL" id="MFC0270992.1"/>
    </source>
</evidence>
<dbReference type="EMBL" id="JBHLVO010000003">
    <property type="protein sequence ID" value="MFC0270992.1"/>
    <property type="molecule type" value="Genomic_DNA"/>
</dbReference>
<sequence length="78" mass="8976">MVEQPTFFVLDDKMVAVFSVRKDNCTVKMECLFSKTEIEDYTVEYQGPLEKKEELIEYAITQAKNIVGSEFSTVARVD</sequence>
<keyword evidence="2" id="KW-1185">Reference proteome</keyword>
<name>A0ABV6GBF3_9BACI</name>
<dbReference type="RefSeq" id="WP_378931577.1">
    <property type="nucleotide sequence ID" value="NZ_JBHLVO010000003.1"/>
</dbReference>
<reference evidence="1 2" key="1">
    <citation type="submission" date="2024-09" db="EMBL/GenBank/DDBJ databases">
        <authorList>
            <person name="Sun Q."/>
            <person name="Mori K."/>
        </authorList>
    </citation>
    <scope>NUCLEOTIDE SEQUENCE [LARGE SCALE GENOMIC DNA]</scope>
    <source>
        <strain evidence="1 2">CCM 7228</strain>
    </source>
</reference>
<proteinExistence type="predicted"/>
<accession>A0ABV6GBF3</accession>
<comment type="caution">
    <text evidence="1">The sequence shown here is derived from an EMBL/GenBank/DDBJ whole genome shotgun (WGS) entry which is preliminary data.</text>
</comment>
<protein>
    <submittedName>
        <fullName evidence="1">Uncharacterized protein</fullName>
    </submittedName>
</protein>
<dbReference type="Proteomes" id="UP001589854">
    <property type="component" value="Unassembled WGS sequence"/>
</dbReference>
<evidence type="ECO:0000313" key="2">
    <source>
        <dbReference type="Proteomes" id="UP001589854"/>
    </source>
</evidence>
<organism evidence="1 2">
    <name type="scientific">Metabacillus herbersteinensis</name>
    <dbReference type="NCBI Taxonomy" id="283816"/>
    <lineage>
        <taxon>Bacteria</taxon>
        <taxon>Bacillati</taxon>
        <taxon>Bacillota</taxon>
        <taxon>Bacilli</taxon>
        <taxon>Bacillales</taxon>
        <taxon>Bacillaceae</taxon>
        <taxon>Metabacillus</taxon>
    </lineage>
</organism>
<gene>
    <name evidence="1" type="ORF">ACFFIX_05960</name>
</gene>